<keyword evidence="1" id="KW-0472">Membrane</keyword>
<feature type="transmembrane region" description="Helical" evidence="1">
    <location>
        <begin position="6"/>
        <end position="23"/>
    </location>
</feature>
<name>A0A3B0USV6_9ZZZZ</name>
<gene>
    <name evidence="2" type="ORF">MNBD_BACTEROID06-894</name>
</gene>
<accession>A0A3B0USV6</accession>
<feature type="non-terminal residue" evidence="2">
    <location>
        <position position="1"/>
    </location>
</feature>
<reference evidence="2" key="1">
    <citation type="submission" date="2018-06" db="EMBL/GenBank/DDBJ databases">
        <authorList>
            <person name="Zhirakovskaya E."/>
        </authorList>
    </citation>
    <scope>NUCLEOTIDE SEQUENCE</scope>
</reference>
<dbReference type="EMBL" id="UOES01000559">
    <property type="protein sequence ID" value="VAW29372.1"/>
    <property type="molecule type" value="Genomic_DNA"/>
</dbReference>
<protein>
    <submittedName>
        <fullName evidence="2">Uncharacterized protein</fullName>
    </submittedName>
</protein>
<evidence type="ECO:0000256" key="1">
    <source>
        <dbReference type="SAM" id="Phobius"/>
    </source>
</evidence>
<proteinExistence type="predicted"/>
<organism evidence="2">
    <name type="scientific">hydrothermal vent metagenome</name>
    <dbReference type="NCBI Taxonomy" id="652676"/>
    <lineage>
        <taxon>unclassified sequences</taxon>
        <taxon>metagenomes</taxon>
        <taxon>ecological metagenomes</taxon>
    </lineage>
</organism>
<keyword evidence="1" id="KW-0812">Transmembrane</keyword>
<sequence length="32" mass="3666">TNTGMFTSIGVLFIWTAIPVYFIKRISAKKDF</sequence>
<dbReference type="AlphaFoldDB" id="A0A3B0USV6"/>
<keyword evidence="1" id="KW-1133">Transmembrane helix</keyword>
<evidence type="ECO:0000313" key="2">
    <source>
        <dbReference type="EMBL" id="VAW29372.1"/>
    </source>
</evidence>